<dbReference type="Proteomes" id="UP000267145">
    <property type="component" value="Unassembled WGS sequence"/>
</dbReference>
<proteinExistence type="predicted"/>
<dbReference type="RefSeq" id="XP_028494152.1">
    <property type="nucleotide sequence ID" value="XM_028641877.1"/>
</dbReference>
<evidence type="ECO:0000313" key="2">
    <source>
        <dbReference type="EMBL" id="RNJ55994.1"/>
    </source>
</evidence>
<feature type="compositionally biased region" description="Basic and acidic residues" evidence="1">
    <location>
        <begin position="13"/>
        <end position="31"/>
    </location>
</feature>
<dbReference type="AlphaFoldDB" id="A0A3M9Y6R7"/>
<name>A0A3M9Y6R7_9PEZI</name>
<feature type="region of interest" description="Disordered" evidence="1">
    <location>
        <begin position="48"/>
        <end position="91"/>
    </location>
</feature>
<accession>A0A3M9Y6R7</accession>
<feature type="non-terminal residue" evidence="2">
    <location>
        <position position="166"/>
    </location>
</feature>
<evidence type="ECO:0000256" key="1">
    <source>
        <dbReference type="SAM" id="MobiDB-lite"/>
    </source>
</evidence>
<keyword evidence="3" id="KW-1185">Reference proteome</keyword>
<feature type="region of interest" description="Disordered" evidence="1">
    <location>
        <begin position="1"/>
        <end position="34"/>
    </location>
</feature>
<evidence type="ECO:0000313" key="3">
    <source>
        <dbReference type="Proteomes" id="UP000267145"/>
    </source>
</evidence>
<gene>
    <name evidence="2" type="ORF">D7B24_007773</name>
</gene>
<organism evidence="2 3">
    <name type="scientific">Verticillium nonalfalfae</name>
    <dbReference type="NCBI Taxonomy" id="1051616"/>
    <lineage>
        <taxon>Eukaryota</taxon>
        <taxon>Fungi</taxon>
        <taxon>Dikarya</taxon>
        <taxon>Ascomycota</taxon>
        <taxon>Pezizomycotina</taxon>
        <taxon>Sordariomycetes</taxon>
        <taxon>Hypocreomycetidae</taxon>
        <taxon>Glomerellales</taxon>
        <taxon>Plectosphaerellaceae</taxon>
        <taxon>Verticillium</taxon>
    </lineage>
</organism>
<reference evidence="2 3" key="1">
    <citation type="submission" date="2018-10" db="EMBL/GenBank/DDBJ databases">
        <title>Genome sequence of Verticillium nonalfalfae VnAa140.</title>
        <authorList>
            <person name="Stajich J.E."/>
            <person name="Kasson M.T."/>
        </authorList>
    </citation>
    <scope>NUCLEOTIDE SEQUENCE [LARGE SCALE GENOMIC DNA]</scope>
    <source>
        <strain evidence="2 3">VnAa140</strain>
    </source>
</reference>
<feature type="compositionally biased region" description="Basic and acidic residues" evidence="1">
    <location>
        <begin position="53"/>
        <end position="66"/>
    </location>
</feature>
<dbReference type="GeneID" id="39611462"/>
<dbReference type="EMBL" id="RBVV01000065">
    <property type="protein sequence ID" value="RNJ55994.1"/>
    <property type="molecule type" value="Genomic_DNA"/>
</dbReference>
<protein>
    <submittedName>
        <fullName evidence="2">Uncharacterized protein</fullName>
    </submittedName>
</protein>
<sequence>MSILSSLKKSRQSAKEHNKKEAEKASEEHKQVPYRHVPTHAAIDALAAAPSSWKHDDRPKILEQNRRRSAMATSNLGTKMPGPGGLPRVGSSLSHVTYPSVHANPMRHMPRAYSYNGVPPMPAWGGDRSTTVNYSVPDLALPSIKGKEVERLPMFESGRASSLSSK</sequence>
<comment type="caution">
    <text evidence="2">The sequence shown here is derived from an EMBL/GenBank/DDBJ whole genome shotgun (WGS) entry which is preliminary data.</text>
</comment>